<sequence length="105" mass="11873">MSIPFGTYTSSSYSHRFLASHVMQGRKGSCRPRIKSLSSLGWISPIFRRTLPWLVEGMNEAWQFESNLLGSTPSPPRPITAMHISNSNRISMVVSHQKPRLQSKD</sequence>
<evidence type="ECO:0000313" key="1">
    <source>
        <dbReference type="EMBL" id="CAB0017225.1"/>
    </source>
</evidence>
<reference evidence="1 2" key="1">
    <citation type="submission" date="2020-02" db="EMBL/GenBank/DDBJ databases">
        <authorList>
            <person name="Ferguson B K."/>
        </authorList>
    </citation>
    <scope>NUCLEOTIDE SEQUENCE [LARGE SCALE GENOMIC DNA]</scope>
</reference>
<gene>
    <name evidence="1" type="ORF">NTEN_LOCUS21265</name>
</gene>
<keyword evidence="2" id="KW-1185">Reference proteome</keyword>
<accession>A0A6H5HKR9</accession>
<dbReference type="Proteomes" id="UP000479000">
    <property type="component" value="Unassembled WGS sequence"/>
</dbReference>
<dbReference type="EMBL" id="CADCXU010030994">
    <property type="protein sequence ID" value="CAB0017225.1"/>
    <property type="molecule type" value="Genomic_DNA"/>
</dbReference>
<proteinExistence type="predicted"/>
<name>A0A6H5HKR9_9HEMI</name>
<dbReference type="AlphaFoldDB" id="A0A6H5HKR9"/>
<organism evidence="1 2">
    <name type="scientific">Nesidiocoris tenuis</name>
    <dbReference type="NCBI Taxonomy" id="355587"/>
    <lineage>
        <taxon>Eukaryota</taxon>
        <taxon>Metazoa</taxon>
        <taxon>Ecdysozoa</taxon>
        <taxon>Arthropoda</taxon>
        <taxon>Hexapoda</taxon>
        <taxon>Insecta</taxon>
        <taxon>Pterygota</taxon>
        <taxon>Neoptera</taxon>
        <taxon>Paraneoptera</taxon>
        <taxon>Hemiptera</taxon>
        <taxon>Heteroptera</taxon>
        <taxon>Panheteroptera</taxon>
        <taxon>Cimicomorpha</taxon>
        <taxon>Miridae</taxon>
        <taxon>Dicyphina</taxon>
        <taxon>Nesidiocoris</taxon>
    </lineage>
</organism>
<protein>
    <submittedName>
        <fullName evidence="1">Uncharacterized protein</fullName>
    </submittedName>
</protein>
<evidence type="ECO:0000313" key="2">
    <source>
        <dbReference type="Proteomes" id="UP000479000"/>
    </source>
</evidence>